<name>A0A9N9FKT5_9GLOM</name>
<dbReference type="EMBL" id="CAJVPY010001885">
    <property type="protein sequence ID" value="CAG8540426.1"/>
    <property type="molecule type" value="Genomic_DNA"/>
</dbReference>
<proteinExistence type="predicted"/>
<dbReference type="Proteomes" id="UP000789405">
    <property type="component" value="Unassembled WGS sequence"/>
</dbReference>
<keyword evidence="2" id="KW-1185">Reference proteome</keyword>
<evidence type="ECO:0000313" key="1">
    <source>
        <dbReference type="EMBL" id="CAG8540426.1"/>
    </source>
</evidence>
<comment type="caution">
    <text evidence="1">The sequence shown here is derived from an EMBL/GenBank/DDBJ whole genome shotgun (WGS) entry which is preliminary data.</text>
</comment>
<accession>A0A9N9FKT5</accession>
<dbReference type="OrthoDB" id="2436443at2759"/>
<reference evidence="1" key="1">
    <citation type="submission" date="2021-06" db="EMBL/GenBank/DDBJ databases">
        <authorList>
            <person name="Kallberg Y."/>
            <person name="Tangrot J."/>
            <person name="Rosling A."/>
        </authorList>
    </citation>
    <scope>NUCLEOTIDE SEQUENCE</scope>
    <source>
        <strain evidence="1">MA453B</strain>
    </source>
</reference>
<sequence>MFYTNSILISFRKKLNIKDTIYYVSESWDAVEDQTILNCWRKTGILSSFSYEEIEAATYNQNMLLEQQEENIDNLVIDLTSHNPDLEIKSQLNTYLDLNDSHIITEKKLEDSKIIEIVLDEENQRENGDPDDLDEEQPKIPISEGLIALLNRRYRESKRQTSIGDFFTSLDNEKDYNDVL</sequence>
<evidence type="ECO:0000313" key="2">
    <source>
        <dbReference type="Proteomes" id="UP000789405"/>
    </source>
</evidence>
<organism evidence="1 2">
    <name type="scientific">Dentiscutata erythropus</name>
    <dbReference type="NCBI Taxonomy" id="1348616"/>
    <lineage>
        <taxon>Eukaryota</taxon>
        <taxon>Fungi</taxon>
        <taxon>Fungi incertae sedis</taxon>
        <taxon>Mucoromycota</taxon>
        <taxon>Glomeromycotina</taxon>
        <taxon>Glomeromycetes</taxon>
        <taxon>Diversisporales</taxon>
        <taxon>Gigasporaceae</taxon>
        <taxon>Dentiscutata</taxon>
    </lineage>
</organism>
<gene>
    <name evidence="1" type="ORF">DERYTH_LOCUS4776</name>
</gene>
<dbReference type="AlphaFoldDB" id="A0A9N9FKT5"/>
<protein>
    <submittedName>
        <fullName evidence="1">18163_t:CDS:1</fullName>
    </submittedName>
</protein>